<dbReference type="EMBL" id="JADGMS010000012">
    <property type="protein sequence ID" value="KAF9671618.1"/>
    <property type="molecule type" value="Genomic_DNA"/>
</dbReference>
<proteinExistence type="predicted"/>
<dbReference type="Gene3D" id="1.20.1250.20">
    <property type="entry name" value="MFS general substrate transporter like domains"/>
    <property type="match status" value="2"/>
</dbReference>
<keyword evidence="2" id="KW-1185">Reference proteome</keyword>
<accession>A0A835MW12</accession>
<organism evidence="1 2">
    <name type="scientific">Salix dunnii</name>
    <dbReference type="NCBI Taxonomy" id="1413687"/>
    <lineage>
        <taxon>Eukaryota</taxon>
        <taxon>Viridiplantae</taxon>
        <taxon>Streptophyta</taxon>
        <taxon>Embryophyta</taxon>
        <taxon>Tracheophyta</taxon>
        <taxon>Spermatophyta</taxon>
        <taxon>Magnoliopsida</taxon>
        <taxon>eudicotyledons</taxon>
        <taxon>Gunneridae</taxon>
        <taxon>Pentapetalae</taxon>
        <taxon>rosids</taxon>
        <taxon>fabids</taxon>
        <taxon>Malpighiales</taxon>
        <taxon>Salicaceae</taxon>
        <taxon>Saliceae</taxon>
        <taxon>Salix</taxon>
    </lineage>
</organism>
<reference evidence="1 2" key="1">
    <citation type="submission" date="2020-10" db="EMBL/GenBank/DDBJ databases">
        <title>Plant Genome Project.</title>
        <authorList>
            <person name="Zhang R.-G."/>
        </authorList>
    </citation>
    <scope>NUCLEOTIDE SEQUENCE [LARGE SCALE GENOMIC DNA]</scope>
    <source>
        <strain evidence="1">FAFU-HL-1</strain>
        <tissue evidence="1">Leaf</tissue>
    </source>
</reference>
<dbReference type="PANTHER" id="PTHR11654">
    <property type="entry name" value="OLIGOPEPTIDE TRANSPORTER-RELATED"/>
    <property type="match status" value="1"/>
</dbReference>
<name>A0A835MW12_9ROSI</name>
<dbReference type="Proteomes" id="UP000657918">
    <property type="component" value="Unassembled WGS sequence"/>
</dbReference>
<dbReference type="InterPro" id="IPR036259">
    <property type="entry name" value="MFS_trans_sf"/>
</dbReference>
<dbReference type="AlphaFoldDB" id="A0A835MW12"/>
<evidence type="ECO:0000313" key="2">
    <source>
        <dbReference type="Proteomes" id="UP000657918"/>
    </source>
</evidence>
<sequence>MSGEERMEMAVDEKRVTQKVASKKGGLRAMPFIIANEAFEKVAGVGLQANMILYLRNEYSLSNASGAYIMSLVEKLRLSLSLLGFLNKAAVIGNPEKNLDCDGLAIDPWRLCTVNQVEELKSLIKVLPICPTGIMIAVTLNQHAFPVLQATTMDRHFIGNLKRPRGQSNKQRVGIGTVISCIATVTAGAVENKPLATALRQGLADHPRAVVDIVCKLANSTTFSNKIRRGFQCNSADRFLLLSVSDVENWKCDSRSAS</sequence>
<comment type="caution">
    <text evidence="1">The sequence shown here is derived from an EMBL/GenBank/DDBJ whole genome shotgun (WGS) entry which is preliminary data.</text>
</comment>
<protein>
    <submittedName>
        <fullName evidence="1">Uncharacterized protein</fullName>
    </submittedName>
</protein>
<dbReference type="OrthoDB" id="8904098at2759"/>
<evidence type="ECO:0000313" key="1">
    <source>
        <dbReference type="EMBL" id="KAF9671618.1"/>
    </source>
</evidence>
<gene>
    <name evidence="1" type="ORF">SADUNF_Sadunf12G0066400</name>
</gene>